<protein>
    <recommendedName>
        <fullName evidence="3">Fumarylacetoacetase-like C-terminal domain-containing protein</fullName>
    </recommendedName>
</protein>
<dbReference type="PANTHER" id="PTHR42796">
    <property type="entry name" value="FUMARYLACETOACETATE HYDROLASE DOMAIN-CONTAINING PROTEIN 2A-RELATED"/>
    <property type="match status" value="1"/>
</dbReference>
<dbReference type="InterPro" id="IPR051121">
    <property type="entry name" value="FAH"/>
</dbReference>
<organism evidence="4 5">
    <name type="scientific">Candidatus Entotheonella gemina</name>
    <dbReference type="NCBI Taxonomy" id="1429439"/>
    <lineage>
        <taxon>Bacteria</taxon>
        <taxon>Pseudomonadati</taxon>
        <taxon>Nitrospinota/Tectimicrobiota group</taxon>
        <taxon>Candidatus Tectimicrobiota</taxon>
        <taxon>Candidatus Entotheonellia</taxon>
        <taxon>Candidatus Entotheonellales</taxon>
        <taxon>Candidatus Entotheonellaceae</taxon>
        <taxon>Candidatus Entotheonella</taxon>
    </lineage>
</organism>
<keyword evidence="5" id="KW-1185">Reference proteome</keyword>
<keyword evidence="2" id="KW-0479">Metal-binding</keyword>
<evidence type="ECO:0000313" key="4">
    <source>
        <dbReference type="EMBL" id="ETW97521.1"/>
    </source>
</evidence>
<dbReference type="EMBL" id="AZHX01002048">
    <property type="protein sequence ID" value="ETW97521.1"/>
    <property type="molecule type" value="Genomic_DNA"/>
</dbReference>
<evidence type="ECO:0000256" key="2">
    <source>
        <dbReference type="ARBA" id="ARBA00022723"/>
    </source>
</evidence>
<comment type="caution">
    <text evidence="4">The sequence shown here is derived from an EMBL/GenBank/DDBJ whole genome shotgun (WGS) entry which is preliminary data.</text>
</comment>
<dbReference type="AlphaFoldDB" id="W4LJJ6"/>
<dbReference type="GO" id="GO:0003824">
    <property type="term" value="F:catalytic activity"/>
    <property type="evidence" value="ECO:0007669"/>
    <property type="project" value="InterPro"/>
</dbReference>
<proteinExistence type="inferred from homology"/>
<feature type="domain" description="Fumarylacetoacetase-like C-terminal" evidence="3">
    <location>
        <begin position="78"/>
        <end position="282"/>
    </location>
</feature>
<dbReference type="HOGENOM" id="CLU_028458_3_1_7"/>
<name>W4LJJ6_9BACT</name>
<dbReference type="Gene3D" id="3.90.850.10">
    <property type="entry name" value="Fumarylacetoacetase-like, C-terminal domain"/>
    <property type="match status" value="1"/>
</dbReference>
<dbReference type="GO" id="GO:0044281">
    <property type="term" value="P:small molecule metabolic process"/>
    <property type="evidence" value="ECO:0007669"/>
    <property type="project" value="UniProtKB-ARBA"/>
</dbReference>
<evidence type="ECO:0000259" key="3">
    <source>
        <dbReference type="Pfam" id="PF01557"/>
    </source>
</evidence>
<dbReference type="PANTHER" id="PTHR42796:SF4">
    <property type="entry name" value="FUMARYLACETOACETATE HYDROLASE DOMAIN-CONTAINING PROTEIN 2A"/>
    <property type="match status" value="1"/>
</dbReference>
<reference evidence="4 5" key="1">
    <citation type="journal article" date="2014" name="Nature">
        <title>An environmental bacterial taxon with a large and distinct metabolic repertoire.</title>
        <authorList>
            <person name="Wilson M.C."/>
            <person name="Mori T."/>
            <person name="Ruckert C."/>
            <person name="Uria A.R."/>
            <person name="Helf M.J."/>
            <person name="Takada K."/>
            <person name="Gernert C."/>
            <person name="Steffens U.A."/>
            <person name="Heycke N."/>
            <person name="Schmitt S."/>
            <person name="Rinke C."/>
            <person name="Helfrich E.J."/>
            <person name="Brachmann A.O."/>
            <person name="Gurgui C."/>
            <person name="Wakimoto T."/>
            <person name="Kracht M."/>
            <person name="Crusemann M."/>
            <person name="Hentschel U."/>
            <person name="Abe I."/>
            <person name="Matsunaga S."/>
            <person name="Kalinowski J."/>
            <person name="Takeyama H."/>
            <person name="Piel J."/>
        </authorList>
    </citation>
    <scope>NUCLEOTIDE SEQUENCE [LARGE SCALE GENOMIC DNA]</scope>
    <source>
        <strain evidence="5">TSY2</strain>
    </source>
</reference>
<evidence type="ECO:0000256" key="1">
    <source>
        <dbReference type="ARBA" id="ARBA00010211"/>
    </source>
</evidence>
<evidence type="ECO:0000313" key="5">
    <source>
        <dbReference type="Proteomes" id="UP000019140"/>
    </source>
</evidence>
<dbReference type="Proteomes" id="UP000019140">
    <property type="component" value="Unassembled WGS sequence"/>
</dbReference>
<comment type="similarity">
    <text evidence="1">Belongs to the FAH family.</text>
</comment>
<accession>W4LJJ6</accession>
<dbReference type="InterPro" id="IPR011234">
    <property type="entry name" value="Fumarylacetoacetase-like_C"/>
</dbReference>
<dbReference type="InterPro" id="IPR036663">
    <property type="entry name" value="Fumarylacetoacetase_C_sf"/>
</dbReference>
<gene>
    <name evidence="4" type="ORF">ETSY2_44460</name>
</gene>
<dbReference type="Pfam" id="PF01557">
    <property type="entry name" value="FAA_hydrolase"/>
    <property type="match status" value="1"/>
</dbReference>
<dbReference type="SUPFAM" id="SSF56529">
    <property type="entry name" value="FAH"/>
    <property type="match status" value="1"/>
</dbReference>
<dbReference type="PATRIC" id="fig|1429439.4.peg.7411"/>
<dbReference type="GO" id="GO:0046872">
    <property type="term" value="F:metal ion binding"/>
    <property type="evidence" value="ECO:0007669"/>
    <property type="project" value="UniProtKB-KW"/>
</dbReference>
<sequence length="316" mass="34639">MKFVLFNDDRPGLLQDDGVVDLSDAIHPLGVSNGQEAMEAIITHMDDLAEAFSCLQQEGEVLPLTQVALLPPLPQPKKILCMGGNYREFGARQPAPMWGFLKSPSAIIGPGDTVVLPPDDVNIFHHEAELVLVFGRSGQAVTPETALDHVFGYLVGVDVSARLPASARPIGPRDPTKMPISPWKSFDTFAPIGPCIVTKDEVPDPHHLQIRLWVDGKLRVNYNTDDLAHSIPESISWASAIESFSPGDLFFIGTNHQGLGPMQEGDHIDVEIERVGRFSFQVTDPLQRRWLKGIDELTAQDIREGTGPPGARQRPL</sequence>